<gene>
    <name evidence="2" type="ORF">SAMN05216402_3289</name>
</gene>
<keyword evidence="3" id="KW-1185">Reference proteome</keyword>
<dbReference type="Pfam" id="PF18790">
    <property type="entry name" value="KfrB"/>
    <property type="match status" value="1"/>
</dbReference>
<organism evidence="2 3">
    <name type="scientific">Nitrosospira multiformis</name>
    <dbReference type="NCBI Taxonomy" id="1231"/>
    <lineage>
        <taxon>Bacteria</taxon>
        <taxon>Pseudomonadati</taxon>
        <taxon>Pseudomonadota</taxon>
        <taxon>Betaproteobacteria</taxon>
        <taxon>Nitrosomonadales</taxon>
        <taxon>Nitrosomonadaceae</taxon>
        <taxon>Nitrosospira</taxon>
    </lineage>
</organism>
<evidence type="ECO:0000259" key="1">
    <source>
        <dbReference type="Pfam" id="PF18790"/>
    </source>
</evidence>
<name>A0ABY0TNM2_9PROT</name>
<sequence>MSQDTAPKKQRILVMNGQRLIQTDEDGKWVTQKVGKAGSLKPGIYAAYMATDADKALQHTGIVFHIDERYVYLQEPHGNTRHPLKAFDAVPENGKTICITYEAGRALTTAVVLSPTHKLTR</sequence>
<dbReference type="Proteomes" id="UP000183471">
    <property type="component" value="Unassembled WGS sequence"/>
</dbReference>
<evidence type="ECO:0000313" key="2">
    <source>
        <dbReference type="EMBL" id="SDR11336.1"/>
    </source>
</evidence>
<reference evidence="2 3" key="1">
    <citation type="submission" date="2016-10" db="EMBL/GenBank/DDBJ databases">
        <authorList>
            <person name="Varghese N."/>
            <person name="Submissions S."/>
        </authorList>
    </citation>
    <scope>NUCLEOTIDE SEQUENCE [LARGE SCALE GENOMIC DNA]</scope>
    <source>
        <strain evidence="2 3">Nl1</strain>
    </source>
</reference>
<dbReference type="RefSeq" id="WP_074634433.1">
    <property type="nucleotide sequence ID" value="NZ_FNKY01000002.1"/>
</dbReference>
<dbReference type="InterPro" id="IPR040782">
    <property type="entry name" value="KfrB"/>
</dbReference>
<dbReference type="EMBL" id="FNKY01000002">
    <property type="protein sequence ID" value="SDR11336.1"/>
    <property type="molecule type" value="Genomic_DNA"/>
</dbReference>
<evidence type="ECO:0000313" key="3">
    <source>
        <dbReference type="Proteomes" id="UP000183471"/>
    </source>
</evidence>
<comment type="caution">
    <text evidence="2">The sequence shown here is derived from an EMBL/GenBank/DDBJ whole genome shotgun (WGS) entry which is preliminary data.</text>
</comment>
<accession>A0ABY0TNM2</accession>
<feature type="domain" description="KfrB" evidence="1">
    <location>
        <begin position="58"/>
        <end position="108"/>
    </location>
</feature>
<protein>
    <submittedName>
        <fullName evidence="2">Cell filamentation protein</fullName>
    </submittedName>
</protein>
<proteinExistence type="predicted"/>